<evidence type="ECO:0000313" key="2">
    <source>
        <dbReference type="Proteomes" id="UP000325315"/>
    </source>
</evidence>
<accession>A0A5B6USL4</accession>
<dbReference type="AlphaFoldDB" id="A0A5B6USL4"/>
<proteinExistence type="predicted"/>
<dbReference type="OrthoDB" id="998851at2759"/>
<keyword evidence="1" id="KW-0695">RNA-directed DNA polymerase</keyword>
<dbReference type="GO" id="GO:0003964">
    <property type="term" value="F:RNA-directed DNA polymerase activity"/>
    <property type="evidence" value="ECO:0007669"/>
    <property type="project" value="UniProtKB-KW"/>
</dbReference>
<gene>
    <name evidence="1" type="ORF">EPI10_026681</name>
</gene>
<name>A0A5B6USL4_9ROSI</name>
<keyword evidence="1" id="KW-0808">Transferase</keyword>
<keyword evidence="1" id="KW-0548">Nucleotidyltransferase</keyword>
<organism evidence="1 2">
    <name type="scientific">Gossypium australe</name>
    <dbReference type="NCBI Taxonomy" id="47621"/>
    <lineage>
        <taxon>Eukaryota</taxon>
        <taxon>Viridiplantae</taxon>
        <taxon>Streptophyta</taxon>
        <taxon>Embryophyta</taxon>
        <taxon>Tracheophyta</taxon>
        <taxon>Spermatophyta</taxon>
        <taxon>Magnoliopsida</taxon>
        <taxon>eudicotyledons</taxon>
        <taxon>Gunneridae</taxon>
        <taxon>Pentapetalae</taxon>
        <taxon>rosids</taxon>
        <taxon>malvids</taxon>
        <taxon>Malvales</taxon>
        <taxon>Malvaceae</taxon>
        <taxon>Malvoideae</taxon>
        <taxon>Gossypium</taxon>
    </lineage>
</organism>
<dbReference type="Proteomes" id="UP000325315">
    <property type="component" value="Unassembled WGS sequence"/>
</dbReference>
<comment type="caution">
    <text evidence="1">The sequence shown here is derived from an EMBL/GenBank/DDBJ whole genome shotgun (WGS) entry which is preliminary data.</text>
</comment>
<protein>
    <submittedName>
        <fullName evidence="1">Reverse transcriptase</fullName>
    </submittedName>
</protein>
<keyword evidence="2" id="KW-1185">Reference proteome</keyword>
<dbReference type="EMBL" id="SMMG02000009">
    <property type="protein sequence ID" value="KAA3459967.1"/>
    <property type="molecule type" value="Genomic_DNA"/>
</dbReference>
<evidence type="ECO:0000313" key="1">
    <source>
        <dbReference type="EMBL" id="KAA3459967.1"/>
    </source>
</evidence>
<sequence length="225" mass="26271">METKLDKKRMEKVRKSCGLQNGIEVGAARTRGGLCLAWKDDIVVTLRSFSNWHLDVMVKEEDNQEECNDHVSRAPRDRNFHFEVWWTMEDSFEATLKDLWEASSESLMDRLKIVQIGLAKWANTIKCRKAYWEQRARVNWLRHGDRNTTYFHNCATARRRANSIYKLILDNGQEINDESIIQEEAKTYFEKLFTSKGIADPREILEGIEGNILVEINACKPLFGR</sequence>
<reference evidence="2" key="1">
    <citation type="journal article" date="2019" name="Plant Biotechnol. J.">
        <title>Genome sequencing of the Australian wild diploid species Gossypium australe highlights disease resistance and delayed gland morphogenesis.</title>
        <authorList>
            <person name="Cai Y."/>
            <person name="Cai X."/>
            <person name="Wang Q."/>
            <person name="Wang P."/>
            <person name="Zhang Y."/>
            <person name="Cai C."/>
            <person name="Xu Y."/>
            <person name="Wang K."/>
            <person name="Zhou Z."/>
            <person name="Wang C."/>
            <person name="Geng S."/>
            <person name="Li B."/>
            <person name="Dong Q."/>
            <person name="Hou Y."/>
            <person name="Wang H."/>
            <person name="Ai P."/>
            <person name="Liu Z."/>
            <person name="Yi F."/>
            <person name="Sun M."/>
            <person name="An G."/>
            <person name="Cheng J."/>
            <person name="Zhang Y."/>
            <person name="Shi Q."/>
            <person name="Xie Y."/>
            <person name="Shi X."/>
            <person name="Chang Y."/>
            <person name="Huang F."/>
            <person name="Chen Y."/>
            <person name="Hong S."/>
            <person name="Mi L."/>
            <person name="Sun Q."/>
            <person name="Zhang L."/>
            <person name="Zhou B."/>
            <person name="Peng R."/>
            <person name="Zhang X."/>
            <person name="Liu F."/>
        </authorList>
    </citation>
    <scope>NUCLEOTIDE SEQUENCE [LARGE SCALE GENOMIC DNA]</scope>
    <source>
        <strain evidence="2">cv. PA1801</strain>
    </source>
</reference>